<evidence type="ECO:0000313" key="2">
    <source>
        <dbReference type="Proteomes" id="UP001305779"/>
    </source>
</evidence>
<proteinExistence type="predicted"/>
<reference evidence="1 2" key="1">
    <citation type="journal article" date="2023" name="G3 (Bethesda)">
        <title>A chromosome-level genome assembly of Zasmidium syzygii isolated from banana leaves.</title>
        <authorList>
            <person name="van Westerhoven A.C."/>
            <person name="Mehrabi R."/>
            <person name="Talebi R."/>
            <person name="Steentjes M.B.F."/>
            <person name="Corcolon B."/>
            <person name="Chong P.A."/>
            <person name="Kema G.H.J."/>
            <person name="Seidl M.F."/>
        </authorList>
    </citation>
    <scope>NUCLEOTIDE SEQUENCE [LARGE SCALE GENOMIC DNA]</scope>
    <source>
        <strain evidence="1 2">P124</strain>
    </source>
</reference>
<evidence type="ECO:0000313" key="1">
    <source>
        <dbReference type="EMBL" id="KAK4500851.1"/>
    </source>
</evidence>
<organism evidence="1 2">
    <name type="scientific">Zasmidium cellare</name>
    <name type="common">Wine cellar mold</name>
    <name type="synonym">Racodium cellare</name>
    <dbReference type="NCBI Taxonomy" id="395010"/>
    <lineage>
        <taxon>Eukaryota</taxon>
        <taxon>Fungi</taxon>
        <taxon>Dikarya</taxon>
        <taxon>Ascomycota</taxon>
        <taxon>Pezizomycotina</taxon>
        <taxon>Dothideomycetes</taxon>
        <taxon>Dothideomycetidae</taxon>
        <taxon>Mycosphaerellales</taxon>
        <taxon>Mycosphaerellaceae</taxon>
        <taxon>Zasmidium</taxon>
    </lineage>
</organism>
<dbReference type="Proteomes" id="UP001305779">
    <property type="component" value="Unassembled WGS sequence"/>
</dbReference>
<accession>A0ABR0EH51</accession>
<gene>
    <name evidence="1" type="ORF">PRZ48_009043</name>
</gene>
<protein>
    <submittedName>
        <fullName evidence="1">Uncharacterized protein</fullName>
    </submittedName>
</protein>
<name>A0ABR0EH51_ZASCE</name>
<sequence>MSSTIRRDSDKIPVLNIAACLDATLEQLNERVISQAEASNELEWTKQLRVQKMRASVMNQVAQIPPELTDSVSDIAGQQHSPIEVQNESYDWVLVAARMVIGESSSAPWIRQVHRLSIYDIAHLSAQAVHELPFLCWMRKSPPRMAALAAFM</sequence>
<dbReference type="EMBL" id="JAXOVC010000006">
    <property type="protein sequence ID" value="KAK4500851.1"/>
    <property type="molecule type" value="Genomic_DNA"/>
</dbReference>
<comment type="caution">
    <text evidence="1">The sequence shown here is derived from an EMBL/GenBank/DDBJ whole genome shotgun (WGS) entry which is preliminary data.</text>
</comment>
<keyword evidence="2" id="KW-1185">Reference proteome</keyword>